<sequence length="336" mass="37596">MSEVESEHAGRDYLVIGGAGFLALLARKEPHVAVYDLNNPPEGDALEGATYFLGDILDESNLLDVLNKHSITTVFHVVSPIHGLGRELYYRVNIEGTKSILSACRKASTVTSLVFTSSTGCVWAGQTVSGATEEELTYLTDDKFDVYGYTKGRAEETVLKANGEDGVRTVAIRPCGMLGPRDNQGMWQIAAALESGQYVYKFGKEDVWSDMTYPTKSGPTRPTATRISGQAFFVNNGEPIRYRHYPVTTWNLMGAEEKTVVIPLWVGWIMAKISELSFWFTGKRGPLTMYSYTVMTTDQYYSSEKAKKVLGWEPRWWNDRGAEQHAQKQKRKGKRD</sequence>
<proteinExistence type="inferred from homology"/>
<dbReference type="OrthoDB" id="10058185at2759"/>
<reference evidence="4 5" key="1">
    <citation type="journal article" date="2019" name="Nat. Ecol. Evol.">
        <title>Megaphylogeny resolves global patterns of mushroom evolution.</title>
        <authorList>
            <person name="Varga T."/>
            <person name="Krizsan K."/>
            <person name="Foldi C."/>
            <person name="Dima B."/>
            <person name="Sanchez-Garcia M."/>
            <person name="Sanchez-Ramirez S."/>
            <person name="Szollosi G.J."/>
            <person name="Szarkandi J.G."/>
            <person name="Papp V."/>
            <person name="Albert L."/>
            <person name="Andreopoulos W."/>
            <person name="Angelini C."/>
            <person name="Antonin V."/>
            <person name="Barry K.W."/>
            <person name="Bougher N.L."/>
            <person name="Buchanan P."/>
            <person name="Buyck B."/>
            <person name="Bense V."/>
            <person name="Catcheside P."/>
            <person name="Chovatia M."/>
            <person name="Cooper J."/>
            <person name="Damon W."/>
            <person name="Desjardin D."/>
            <person name="Finy P."/>
            <person name="Geml J."/>
            <person name="Haridas S."/>
            <person name="Hughes K."/>
            <person name="Justo A."/>
            <person name="Karasinski D."/>
            <person name="Kautmanova I."/>
            <person name="Kiss B."/>
            <person name="Kocsube S."/>
            <person name="Kotiranta H."/>
            <person name="LaButti K.M."/>
            <person name="Lechner B.E."/>
            <person name="Liimatainen K."/>
            <person name="Lipzen A."/>
            <person name="Lukacs Z."/>
            <person name="Mihaltcheva S."/>
            <person name="Morgado L.N."/>
            <person name="Niskanen T."/>
            <person name="Noordeloos M.E."/>
            <person name="Ohm R.A."/>
            <person name="Ortiz-Santana B."/>
            <person name="Ovrebo C."/>
            <person name="Racz N."/>
            <person name="Riley R."/>
            <person name="Savchenko A."/>
            <person name="Shiryaev A."/>
            <person name="Soop K."/>
            <person name="Spirin V."/>
            <person name="Szebenyi C."/>
            <person name="Tomsovsky M."/>
            <person name="Tulloss R.E."/>
            <person name="Uehling J."/>
            <person name="Grigoriev I.V."/>
            <person name="Vagvolgyi C."/>
            <person name="Papp T."/>
            <person name="Martin F.M."/>
            <person name="Miettinen O."/>
            <person name="Hibbett D.S."/>
            <person name="Nagy L.G."/>
        </authorList>
    </citation>
    <scope>NUCLEOTIDE SEQUENCE [LARGE SCALE GENOMIC DNA]</scope>
    <source>
        <strain evidence="4 5">FP101781</strain>
    </source>
</reference>
<dbReference type="Pfam" id="PF01073">
    <property type="entry name" value="3Beta_HSD"/>
    <property type="match status" value="1"/>
</dbReference>
<dbReference type="Proteomes" id="UP000298030">
    <property type="component" value="Unassembled WGS sequence"/>
</dbReference>
<dbReference type="GO" id="GO:0000252">
    <property type="term" value="F:3-beta-hydroxysteroid dehydrogenase [NAD(P)+]/C4-decarboxylase activity"/>
    <property type="evidence" value="ECO:0007669"/>
    <property type="project" value="TreeGrafter"/>
</dbReference>
<evidence type="ECO:0000313" key="5">
    <source>
        <dbReference type="Proteomes" id="UP000298030"/>
    </source>
</evidence>
<dbReference type="InterPro" id="IPR036291">
    <property type="entry name" value="NAD(P)-bd_dom_sf"/>
</dbReference>
<comment type="caution">
    <text evidence="4">The sequence shown here is derived from an EMBL/GenBank/DDBJ whole genome shotgun (WGS) entry which is preliminary data.</text>
</comment>
<dbReference type="SUPFAM" id="SSF51735">
    <property type="entry name" value="NAD(P)-binding Rossmann-fold domains"/>
    <property type="match status" value="1"/>
</dbReference>
<protein>
    <submittedName>
        <fullName evidence="4">NAD(P)-binding protein</fullName>
    </submittedName>
</protein>
<evidence type="ECO:0000259" key="3">
    <source>
        <dbReference type="Pfam" id="PF01073"/>
    </source>
</evidence>
<dbReference type="STRING" id="71717.A0A4Y7TIR1"/>
<dbReference type="AlphaFoldDB" id="A0A4Y7TIR1"/>
<accession>A0A4Y7TIR1</accession>
<comment type="similarity">
    <text evidence="2">Belongs to the NAD(P)-dependent epimerase/dehydratase family. Dihydroflavonol-4-reductase subfamily.</text>
</comment>
<dbReference type="GO" id="GO:0006696">
    <property type="term" value="P:ergosterol biosynthetic process"/>
    <property type="evidence" value="ECO:0007669"/>
    <property type="project" value="TreeGrafter"/>
</dbReference>
<evidence type="ECO:0000256" key="2">
    <source>
        <dbReference type="ARBA" id="ARBA00023445"/>
    </source>
</evidence>
<keyword evidence="1" id="KW-0560">Oxidoreductase</keyword>
<dbReference type="InterPro" id="IPR002225">
    <property type="entry name" value="3Beta_OHSteriod_DH/Estase"/>
</dbReference>
<evidence type="ECO:0000256" key="1">
    <source>
        <dbReference type="ARBA" id="ARBA00023002"/>
    </source>
</evidence>
<dbReference type="EMBL" id="QPFP01000010">
    <property type="protein sequence ID" value="TEB34050.1"/>
    <property type="molecule type" value="Genomic_DNA"/>
</dbReference>
<dbReference type="GO" id="GO:0005783">
    <property type="term" value="C:endoplasmic reticulum"/>
    <property type="evidence" value="ECO:0007669"/>
    <property type="project" value="TreeGrafter"/>
</dbReference>
<keyword evidence="5" id="KW-1185">Reference proteome</keyword>
<dbReference type="PANTHER" id="PTHR10366:SF564">
    <property type="entry name" value="STEROL-4-ALPHA-CARBOXYLATE 3-DEHYDROGENASE, DECARBOXYLATING"/>
    <property type="match status" value="1"/>
</dbReference>
<evidence type="ECO:0000313" key="4">
    <source>
        <dbReference type="EMBL" id="TEB34050.1"/>
    </source>
</evidence>
<dbReference type="Gene3D" id="3.40.50.720">
    <property type="entry name" value="NAD(P)-binding Rossmann-like Domain"/>
    <property type="match status" value="1"/>
</dbReference>
<dbReference type="InterPro" id="IPR050425">
    <property type="entry name" value="NAD(P)_dehydrat-like"/>
</dbReference>
<feature type="domain" description="3-beta hydroxysteroid dehydrogenase/isomerase" evidence="3">
    <location>
        <begin position="14"/>
        <end position="261"/>
    </location>
</feature>
<gene>
    <name evidence="4" type="ORF">FA13DRAFT_1729512</name>
</gene>
<dbReference type="PANTHER" id="PTHR10366">
    <property type="entry name" value="NAD DEPENDENT EPIMERASE/DEHYDRATASE"/>
    <property type="match status" value="1"/>
</dbReference>
<organism evidence="4 5">
    <name type="scientific">Coprinellus micaceus</name>
    <name type="common">Glistening ink-cap mushroom</name>
    <name type="synonym">Coprinus micaceus</name>
    <dbReference type="NCBI Taxonomy" id="71717"/>
    <lineage>
        <taxon>Eukaryota</taxon>
        <taxon>Fungi</taxon>
        <taxon>Dikarya</taxon>
        <taxon>Basidiomycota</taxon>
        <taxon>Agaricomycotina</taxon>
        <taxon>Agaricomycetes</taxon>
        <taxon>Agaricomycetidae</taxon>
        <taxon>Agaricales</taxon>
        <taxon>Agaricineae</taxon>
        <taxon>Psathyrellaceae</taxon>
        <taxon>Coprinellus</taxon>
    </lineage>
</organism>
<name>A0A4Y7TIR1_COPMI</name>